<dbReference type="EMBL" id="AUZY01003793">
    <property type="protein sequence ID" value="EQD67333.1"/>
    <property type="molecule type" value="Genomic_DNA"/>
</dbReference>
<feature type="non-terminal residue" evidence="1">
    <location>
        <position position="216"/>
    </location>
</feature>
<sequence>MTVQGALLDLDTGLYRRILAKEEKQKAPNEFIWVVTEVLNKCELGQMDPWNIDLIALTRLFANSMNETSPNFSLAGRFIAESWKFLFEKSRNLLTSKELESEDFEAETAEEIIAGVESIVQVKPRIYHQEKRKIMLLEVLESMRSLYQRPTYTRQVPGIKEEFLQSSIEEIIVELNAEEPEVEKMKILQFIADYGSSMLMEEVWGFSKGEKSSFFQ</sequence>
<proteinExistence type="predicted"/>
<accession>T1BFJ4</accession>
<organism evidence="1">
    <name type="scientific">mine drainage metagenome</name>
    <dbReference type="NCBI Taxonomy" id="410659"/>
    <lineage>
        <taxon>unclassified sequences</taxon>
        <taxon>metagenomes</taxon>
        <taxon>ecological metagenomes</taxon>
    </lineage>
</organism>
<comment type="caution">
    <text evidence="1">The sequence shown here is derived from an EMBL/GenBank/DDBJ whole genome shotgun (WGS) entry which is preliminary data.</text>
</comment>
<reference evidence="1" key="2">
    <citation type="journal article" date="2014" name="ISME J.">
        <title>Microbial stratification in low pH oxic and suboxic macroscopic growths along an acid mine drainage.</title>
        <authorList>
            <person name="Mendez-Garcia C."/>
            <person name="Mesa V."/>
            <person name="Sprenger R.R."/>
            <person name="Richter M."/>
            <person name="Diez M.S."/>
            <person name="Solano J."/>
            <person name="Bargiela R."/>
            <person name="Golyshina O.V."/>
            <person name="Manteca A."/>
            <person name="Ramos J.L."/>
            <person name="Gallego J.R."/>
            <person name="Llorente I."/>
            <person name="Martins Dos Santos V.A."/>
            <person name="Jensen O.N."/>
            <person name="Pelaez A.I."/>
            <person name="Sanchez J."/>
            <person name="Ferrer M."/>
        </authorList>
    </citation>
    <scope>NUCLEOTIDE SEQUENCE</scope>
</reference>
<evidence type="ECO:0000313" key="1">
    <source>
        <dbReference type="EMBL" id="EQD67333.1"/>
    </source>
</evidence>
<dbReference type="AlphaFoldDB" id="T1BFJ4"/>
<protein>
    <submittedName>
        <fullName evidence="1">Uncharacterized protein</fullName>
    </submittedName>
</protein>
<gene>
    <name evidence="1" type="ORF">B1B_05968</name>
</gene>
<reference evidence="1" key="1">
    <citation type="submission" date="2013-08" db="EMBL/GenBank/DDBJ databases">
        <authorList>
            <person name="Mendez C."/>
            <person name="Richter M."/>
            <person name="Ferrer M."/>
            <person name="Sanchez J."/>
        </authorList>
    </citation>
    <scope>NUCLEOTIDE SEQUENCE</scope>
</reference>
<name>T1BFJ4_9ZZZZ</name>